<feature type="transmembrane region" description="Helical" evidence="1">
    <location>
        <begin position="83"/>
        <end position="104"/>
    </location>
</feature>
<organism evidence="2 3">
    <name type="scientific">Fulvivirga marina</name>
    <dbReference type="NCBI Taxonomy" id="2494733"/>
    <lineage>
        <taxon>Bacteria</taxon>
        <taxon>Pseudomonadati</taxon>
        <taxon>Bacteroidota</taxon>
        <taxon>Cytophagia</taxon>
        <taxon>Cytophagales</taxon>
        <taxon>Fulvivirgaceae</taxon>
        <taxon>Fulvivirga</taxon>
    </lineage>
</organism>
<proteinExistence type="predicted"/>
<evidence type="ECO:0000256" key="1">
    <source>
        <dbReference type="SAM" id="Phobius"/>
    </source>
</evidence>
<dbReference type="AlphaFoldDB" id="A0A937KCZ7"/>
<dbReference type="RefSeq" id="WP_202855256.1">
    <property type="nucleotide sequence ID" value="NZ_JAEUGD010000018.1"/>
</dbReference>
<evidence type="ECO:0000313" key="2">
    <source>
        <dbReference type="EMBL" id="MBL6445713.1"/>
    </source>
</evidence>
<evidence type="ECO:0000313" key="3">
    <source>
        <dbReference type="Proteomes" id="UP000614216"/>
    </source>
</evidence>
<reference evidence="2" key="1">
    <citation type="submission" date="2021-01" db="EMBL/GenBank/DDBJ databases">
        <title>Fulvivirga kasyanovii gen. nov., sp nov., a novel member of the phylum Bacteroidetes isolated from seawater in a mussel farm.</title>
        <authorList>
            <person name="Zhao L.-H."/>
            <person name="Wang Z.-J."/>
        </authorList>
    </citation>
    <scope>NUCLEOTIDE SEQUENCE</scope>
    <source>
        <strain evidence="2">29W222</strain>
    </source>
</reference>
<keyword evidence="1" id="KW-0472">Membrane</keyword>
<comment type="caution">
    <text evidence="2">The sequence shown here is derived from an EMBL/GenBank/DDBJ whole genome shotgun (WGS) entry which is preliminary data.</text>
</comment>
<keyword evidence="1" id="KW-1133">Transmembrane helix</keyword>
<feature type="transmembrane region" description="Helical" evidence="1">
    <location>
        <begin position="51"/>
        <end position="71"/>
    </location>
</feature>
<keyword evidence="3" id="KW-1185">Reference proteome</keyword>
<accession>A0A937KCZ7</accession>
<feature type="transmembrane region" description="Helical" evidence="1">
    <location>
        <begin position="15"/>
        <end position="39"/>
    </location>
</feature>
<sequence length="379" mass="42467">MQRIDNKNQESKTMIFWVLVTFGALVFCSLLVVALVYSSFKGYLYGTNGVFVRYGISIVLGLSSAAFLIGGLKANAAVRGKKFGMAIELGGGAAIAALVIWGSIYSTKQTEFTQGFYLFNSSTNKPIDNQELSLTAMLPNGPQTVMVGAEGYIEFKNLPNKLLGAEVELSIPVEGYNLPDTINSLIFNGETRKIMLLRDNSAMLRFKKSVAYEFIRLIIPLRIMADDAFGNYSELPFANFNRDELINTLAEIPISTNPGDLTLPELQRMFVYVSDEPIYKTELVKSKGTYAERLAGAAMRFTEFYTNFSQLERNYLSDKELNLIHEVRHTLFIERMKNLIGMKISNDETLIPVELEGLFSALVNAEEEMGPFEMYFVTF</sequence>
<dbReference type="Proteomes" id="UP000614216">
    <property type="component" value="Unassembled WGS sequence"/>
</dbReference>
<protein>
    <submittedName>
        <fullName evidence="2">Uncharacterized protein</fullName>
    </submittedName>
</protein>
<gene>
    <name evidence="2" type="ORF">JMN32_05295</name>
</gene>
<dbReference type="EMBL" id="JAEUGD010000018">
    <property type="protein sequence ID" value="MBL6445713.1"/>
    <property type="molecule type" value="Genomic_DNA"/>
</dbReference>
<name>A0A937KCZ7_9BACT</name>
<keyword evidence="1" id="KW-0812">Transmembrane</keyword>